<name>A0A8X6RIB0_TRICX</name>
<evidence type="ECO:0000313" key="2">
    <source>
        <dbReference type="Proteomes" id="UP000887159"/>
    </source>
</evidence>
<comment type="caution">
    <text evidence="1">The sequence shown here is derived from an EMBL/GenBank/DDBJ whole genome shotgun (WGS) entry which is preliminary data.</text>
</comment>
<dbReference type="EMBL" id="BMAU01021183">
    <property type="protein sequence ID" value="GFX95120.1"/>
    <property type="molecule type" value="Genomic_DNA"/>
</dbReference>
<protein>
    <recommendedName>
        <fullName evidence="3">Reverse transcriptase domain-containing protein</fullName>
    </recommendedName>
</protein>
<keyword evidence="2" id="KW-1185">Reference proteome</keyword>
<reference evidence="1" key="1">
    <citation type="submission" date="2020-08" db="EMBL/GenBank/DDBJ databases">
        <title>Multicomponent nature underlies the extraordinary mechanical properties of spider dragline silk.</title>
        <authorList>
            <person name="Kono N."/>
            <person name="Nakamura H."/>
            <person name="Mori M."/>
            <person name="Yoshida Y."/>
            <person name="Ohtoshi R."/>
            <person name="Malay A.D."/>
            <person name="Moran D.A.P."/>
            <person name="Tomita M."/>
            <person name="Numata K."/>
            <person name="Arakawa K."/>
        </authorList>
    </citation>
    <scope>NUCLEOTIDE SEQUENCE</scope>
</reference>
<evidence type="ECO:0008006" key="3">
    <source>
        <dbReference type="Google" id="ProtNLM"/>
    </source>
</evidence>
<evidence type="ECO:0000313" key="1">
    <source>
        <dbReference type="EMBL" id="GFX95120.1"/>
    </source>
</evidence>
<accession>A0A8X6RIB0</accession>
<proteinExistence type="predicted"/>
<dbReference type="AlphaFoldDB" id="A0A8X6RIB0"/>
<organism evidence="1 2">
    <name type="scientific">Trichonephila clavipes</name>
    <name type="common">Golden silk orbweaver</name>
    <name type="synonym">Nephila clavipes</name>
    <dbReference type="NCBI Taxonomy" id="2585209"/>
    <lineage>
        <taxon>Eukaryota</taxon>
        <taxon>Metazoa</taxon>
        <taxon>Ecdysozoa</taxon>
        <taxon>Arthropoda</taxon>
        <taxon>Chelicerata</taxon>
        <taxon>Arachnida</taxon>
        <taxon>Araneae</taxon>
        <taxon>Araneomorphae</taxon>
        <taxon>Entelegynae</taxon>
        <taxon>Araneoidea</taxon>
        <taxon>Nephilidae</taxon>
        <taxon>Trichonephila</taxon>
    </lineage>
</organism>
<gene>
    <name evidence="1" type="primary">NCL1_34474</name>
    <name evidence="1" type="ORF">TNCV_3605791</name>
</gene>
<dbReference type="Proteomes" id="UP000887159">
    <property type="component" value="Unassembled WGS sequence"/>
</dbReference>
<sequence length="154" mass="17383">MIHMDDLMIPAKDVKEGLEKLKEVLDVASKYGLGMNYYGQLRCCPRHLTMVQNDEIVRVQYFVRGGFVGYRSHASSKHLSPHLPVDGARFLGGQKGVALQVQDARVGVGATRSRLDVDVWRSDITVSKIHICKRLFTSNHSFNSRSNHYSLQQP</sequence>